<dbReference type="EMBL" id="VIWU01000001">
    <property type="protein sequence ID" value="TWF74314.1"/>
    <property type="molecule type" value="Genomic_DNA"/>
</dbReference>
<evidence type="ECO:0000313" key="2">
    <source>
        <dbReference type="Proteomes" id="UP000321261"/>
    </source>
</evidence>
<reference evidence="1 2" key="1">
    <citation type="submission" date="2019-06" db="EMBL/GenBank/DDBJ databases">
        <title>Sequencing the genomes of 1000 actinobacteria strains.</title>
        <authorList>
            <person name="Klenk H.-P."/>
        </authorList>
    </citation>
    <scope>NUCLEOTIDE SEQUENCE [LARGE SCALE GENOMIC DNA]</scope>
    <source>
        <strain evidence="1 2">DSM 45671</strain>
    </source>
</reference>
<protein>
    <submittedName>
        <fullName evidence="1">Uncharacterized protein</fullName>
    </submittedName>
</protein>
<organism evidence="1 2">
    <name type="scientific">Pseudonocardia hierapolitana</name>
    <dbReference type="NCBI Taxonomy" id="1128676"/>
    <lineage>
        <taxon>Bacteria</taxon>
        <taxon>Bacillati</taxon>
        <taxon>Actinomycetota</taxon>
        <taxon>Actinomycetes</taxon>
        <taxon>Pseudonocardiales</taxon>
        <taxon>Pseudonocardiaceae</taxon>
        <taxon>Pseudonocardia</taxon>
    </lineage>
</organism>
<keyword evidence="2" id="KW-1185">Reference proteome</keyword>
<sequence length="66" mass="7536">MLATFGVFAPGLDEAWSDYRRATVYGFLSWLCNMDLWQPADVNTGTYARFGLAMIDHDTYASYESR</sequence>
<dbReference type="AlphaFoldDB" id="A0A561SHH3"/>
<gene>
    <name evidence="1" type="ORF">FHX44_11193</name>
</gene>
<accession>A0A561SHH3</accession>
<dbReference type="OrthoDB" id="141068at2"/>
<dbReference type="RefSeq" id="WP_147253707.1">
    <property type="nucleotide sequence ID" value="NZ_VIWU01000001.1"/>
</dbReference>
<evidence type="ECO:0000313" key="1">
    <source>
        <dbReference type="EMBL" id="TWF74314.1"/>
    </source>
</evidence>
<name>A0A561SHH3_9PSEU</name>
<proteinExistence type="predicted"/>
<dbReference type="Proteomes" id="UP000321261">
    <property type="component" value="Unassembled WGS sequence"/>
</dbReference>
<comment type="caution">
    <text evidence="1">The sequence shown here is derived from an EMBL/GenBank/DDBJ whole genome shotgun (WGS) entry which is preliminary data.</text>
</comment>